<evidence type="ECO:0000256" key="1">
    <source>
        <dbReference type="SAM" id="MobiDB-lite"/>
    </source>
</evidence>
<feature type="region of interest" description="Disordered" evidence="1">
    <location>
        <begin position="184"/>
        <end position="225"/>
    </location>
</feature>
<feature type="compositionally biased region" description="Polar residues" evidence="1">
    <location>
        <begin position="213"/>
        <end position="225"/>
    </location>
</feature>
<dbReference type="Proteomes" id="UP000299102">
    <property type="component" value="Unassembled WGS sequence"/>
</dbReference>
<evidence type="ECO:0000313" key="2">
    <source>
        <dbReference type="EMBL" id="GBP85235.1"/>
    </source>
</evidence>
<comment type="caution">
    <text evidence="2">The sequence shown here is derived from an EMBL/GenBank/DDBJ whole genome shotgun (WGS) entry which is preliminary data.</text>
</comment>
<dbReference type="AlphaFoldDB" id="A0A4C1ZF82"/>
<reference evidence="2 3" key="1">
    <citation type="journal article" date="2019" name="Commun. Biol.">
        <title>The bagworm genome reveals a unique fibroin gene that provides high tensile strength.</title>
        <authorList>
            <person name="Kono N."/>
            <person name="Nakamura H."/>
            <person name="Ohtoshi R."/>
            <person name="Tomita M."/>
            <person name="Numata K."/>
            <person name="Arakawa K."/>
        </authorList>
    </citation>
    <scope>NUCLEOTIDE SEQUENCE [LARGE SCALE GENOMIC DNA]</scope>
</reference>
<gene>
    <name evidence="2" type="ORF">EVAR_55814_1</name>
</gene>
<dbReference type="EMBL" id="BGZK01001724">
    <property type="protein sequence ID" value="GBP85235.1"/>
    <property type="molecule type" value="Genomic_DNA"/>
</dbReference>
<sequence>MYTETISIIINAHFDVSPHVRAVMCDNLEGNTIIMMINKVGDDSPAVLIASDVTRRSRPPRRRTRKRTYASQTETSSTDKIGRRRRASYAICGFRDAVHAAEIMYRRPLIRDLEQKLKATLPEFKVSKEMCDYLISARDDHETEISIRAYKPPESRWSPPPVDTHNPGGVTDALSIYWDRNRVSDEKRSGPRQRGVRYNWIQKGTGTGTKTGQESGSISILRSRS</sequence>
<proteinExistence type="predicted"/>
<name>A0A4C1ZF82_EUMVA</name>
<keyword evidence="3" id="KW-1185">Reference proteome</keyword>
<protein>
    <submittedName>
        <fullName evidence="2">Uncharacterized protein</fullName>
    </submittedName>
</protein>
<accession>A0A4C1ZF82</accession>
<evidence type="ECO:0000313" key="3">
    <source>
        <dbReference type="Proteomes" id="UP000299102"/>
    </source>
</evidence>
<dbReference type="OrthoDB" id="7474798at2759"/>
<feature type="compositionally biased region" description="Basic residues" evidence="1">
    <location>
        <begin position="56"/>
        <end position="68"/>
    </location>
</feature>
<feature type="compositionally biased region" description="Polar residues" evidence="1">
    <location>
        <begin position="69"/>
        <end position="79"/>
    </location>
</feature>
<feature type="region of interest" description="Disordered" evidence="1">
    <location>
        <begin position="52"/>
        <end position="81"/>
    </location>
</feature>
<organism evidence="2 3">
    <name type="scientific">Eumeta variegata</name>
    <name type="common">Bagworm moth</name>
    <name type="synonym">Eumeta japonica</name>
    <dbReference type="NCBI Taxonomy" id="151549"/>
    <lineage>
        <taxon>Eukaryota</taxon>
        <taxon>Metazoa</taxon>
        <taxon>Ecdysozoa</taxon>
        <taxon>Arthropoda</taxon>
        <taxon>Hexapoda</taxon>
        <taxon>Insecta</taxon>
        <taxon>Pterygota</taxon>
        <taxon>Neoptera</taxon>
        <taxon>Endopterygota</taxon>
        <taxon>Lepidoptera</taxon>
        <taxon>Glossata</taxon>
        <taxon>Ditrysia</taxon>
        <taxon>Tineoidea</taxon>
        <taxon>Psychidae</taxon>
        <taxon>Oiketicinae</taxon>
        <taxon>Eumeta</taxon>
    </lineage>
</organism>